<feature type="transmembrane region" description="Helical" evidence="1">
    <location>
        <begin position="42"/>
        <end position="62"/>
    </location>
</feature>
<dbReference type="RefSeq" id="WP_008909746.1">
    <property type="nucleotide sequence ID" value="NZ_CAKP01000129.1"/>
</dbReference>
<proteinExistence type="predicted"/>
<evidence type="ECO:0000313" key="2">
    <source>
        <dbReference type="EMBL" id="CCJ34499.1"/>
    </source>
</evidence>
<dbReference type="EMBL" id="CAKP01000129">
    <property type="protein sequence ID" value="CCJ34499.1"/>
    <property type="molecule type" value="Genomic_DNA"/>
</dbReference>
<dbReference type="OrthoDB" id="1955347at2"/>
<keyword evidence="3" id="KW-1185">Reference proteome</keyword>
<dbReference type="STRING" id="857293.CAAU_2416"/>
<dbReference type="Proteomes" id="UP000007652">
    <property type="component" value="Unassembled WGS sequence"/>
</dbReference>
<organism evidence="2 3">
    <name type="scientific">Caloramator australicus RC3</name>
    <dbReference type="NCBI Taxonomy" id="857293"/>
    <lineage>
        <taxon>Bacteria</taxon>
        <taxon>Bacillati</taxon>
        <taxon>Bacillota</taxon>
        <taxon>Clostridia</taxon>
        <taxon>Eubacteriales</taxon>
        <taxon>Clostridiaceae</taxon>
        <taxon>Caloramator</taxon>
    </lineage>
</organism>
<evidence type="ECO:0000256" key="1">
    <source>
        <dbReference type="SAM" id="Phobius"/>
    </source>
</evidence>
<gene>
    <name evidence="2" type="ORF">CAAU_2416</name>
</gene>
<dbReference type="AlphaFoldDB" id="I7J6H2"/>
<reference evidence="2 3" key="1">
    <citation type="journal article" date="2011" name="J. Bacteriol.">
        <title>Draft genome sequence of Caloramator australicus strain RC3T, a thermoanaerobe from the Great Artesian Basin of Australia.</title>
        <authorList>
            <person name="Ogg C.D."/>
            <person name="Patel B.K.C."/>
        </authorList>
    </citation>
    <scope>NUCLEOTIDE SEQUENCE [LARGE SCALE GENOMIC DNA]</scope>
    <source>
        <strain evidence="2 3">RC3</strain>
    </source>
</reference>
<name>I7J6H2_9CLOT</name>
<keyword evidence="1" id="KW-0472">Membrane</keyword>
<comment type="caution">
    <text evidence="2">The sequence shown here is derived from an EMBL/GenBank/DDBJ whole genome shotgun (WGS) entry which is preliminary data.</text>
</comment>
<keyword evidence="1" id="KW-0812">Transmembrane</keyword>
<sequence length="132" mass="15354">MKKYILKGIKESLIYSLITAVFVSLIATIFSLIKGINPLKSIYISLYAVGIFASIFSIPQLFKRDEDPKIALYRRKNPLFGFYNLFYNPYAERAELESIEEFKGEGFWRGIFIILYSITILIIAAIIERIYY</sequence>
<feature type="transmembrane region" description="Helical" evidence="1">
    <location>
        <begin position="107"/>
        <end position="127"/>
    </location>
</feature>
<keyword evidence="1" id="KW-1133">Transmembrane helix</keyword>
<feature type="transmembrane region" description="Helical" evidence="1">
    <location>
        <begin position="12"/>
        <end position="36"/>
    </location>
</feature>
<protein>
    <recommendedName>
        <fullName evidence="4">DUF3899 domain-containing protein</fullName>
    </recommendedName>
</protein>
<accession>I7J6H2</accession>
<evidence type="ECO:0008006" key="4">
    <source>
        <dbReference type="Google" id="ProtNLM"/>
    </source>
</evidence>
<evidence type="ECO:0000313" key="3">
    <source>
        <dbReference type="Proteomes" id="UP000007652"/>
    </source>
</evidence>